<dbReference type="RefSeq" id="WP_241368680.1">
    <property type="nucleotide sequence ID" value="NZ_JAKZFC010000002.1"/>
</dbReference>
<protein>
    <submittedName>
        <fullName evidence="1">Uncharacterized protein</fullName>
    </submittedName>
</protein>
<dbReference type="EMBL" id="JAKZFC010000002">
    <property type="protein sequence ID" value="MCH7321618.1"/>
    <property type="molecule type" value="Genomic_DNA"/>
</dbReference>
<comment type="caution">
    <text evidence="1">The sequence shown here is derived from an EMBL/GenBank/DDBJ whole genome shotgun (WGS) entry which is preliminary data.</text>
</comment>
<evidence type="ECO:0000313" key="2">
    <source>
        <dbReference type="Proteomes" id="UP001316087"/>
    </source>
</evidence>
<dbReference type="Proteomes" id="UP001316087">
    <property type="component" value="Unassembled WGS sequence"/>
</dbReference>
<name>A0ABS9UB94_9BACL</name>
<sequence>MSKDIVNFVLPMKTFDTTKMDSWTKEQWQEYNGDEKDYVSIQILLMNDNDFYLEIMRIYFDEATDEMFFCFDTQNKFDKNINIQFGQWRIDDSIYNLSNEKPLYLEKFSGVRGFQKCVKRHHLEDWDNTIIELKILDAETNTMIRELEFQIIKQYTQIF</sequence>
<gene>
    <name evidence="1" type="ORF">LZ480_06890</name>
</gene>
<keyword evidence="2" id="KW-1185">Reference proteome</keyword>
<proteinExistence type="predicted"/>
<organism evidence="1 2">
    <name type="scientific">Solibacillus palustris</name>
    <dbReference type="NCBI Taxonomy" id="2908203"/>
    <lineage>
        <taxon>Bacteria</taxon>
        <taxon>Bacillati</taxon>
        <taxon>Bacillota</taxon>
        <taxon>Bacilli</taxon>
        <taxon>Bacillales</taxon>
        <taxon>Caryophanaceae</taxon>
        <taxon>Solibacillus</taxon>
    </lineage>
</organism>
<accession>A0ABS9UB94</accession>
<reference evidence="1 2" key="1">
    <citation type="submission" date="2022-03" db="EMBL/GenBank/DDBJ databases">
        <authorList>
            <person name="Jo J.-H."/>
            <person name="Im W.-T."/>
        </authorList>
    </citation>
    <scope>NUCLEOTIDE SEQUENCE [LARGE SCALE GENOMIC DNA]</scope>
    <source>
        <strain evidence="1 2">MA9</strain>
    </source>
</reference>
<evidence type="ECO:0000313" key="1">
    <source>
        <dbReference type="EMBL" id="MCH7321618.1"/>
    </source>
</evidence>